<evidence type="ECO:0000256" key="4">
    <source>
        <dbReference type="ARBA" id="ARBA00022801"/>
    </source>
</evidence>
<dbReference type="Gene3D" id="3.90.70.130">
    <property type="match status" value="1"/>
</dbReference>
<dbReference type="GO" id="GO:0071567">
    <property type="term" value="F:deUFMylase activity"/>
    <property type="evidence" value="ECO:0007669"/>
    <property type="project" value="TreeGrafter"/>
</dbReference>
<dbReference type="GO" id="GO:0006508">
    <property type="term" value="P:proteolysis"/>
    <property type="evidence" value="ECO:0007669"/>
    <property type="project" value="UniProtKB-KW"/>
</dbReference>
<dbReference type="OrthoDB" id="417506at2759"/>
<dbReference type="InterPro" id="IPR012462">
    <property type="entry name" value="UFSP1/2_DUB_cat"/>
</dbReference>
<gene>
    <name evidence="8" type="ORF">CINCED_3A005971</name>
</gene>
<feature type="domain" description="UFSP1/2/DUB catalytic" evidence="6">
    <location>
        <begin position="377"/>
        <end position="560"/>
    </location>
</feature>
<evidence type="ECO:0000313" key="8">
    <source>
        <dbReference type="EMBL" id="VVC28731.1"/>
    </source>
</evidence>
<dbReference type="PANTHER" id="PTHR48153:SF2">
    <property type="entry name" value="UFM1-SPECIFIC PROTEASE 2"/>
    <property type="match status" value="1"/>
</dbReference>
<dbReference type="Proteomes" id="UP000325440">
    <property type="component" value="Unassembled WGS sequence"/>
</dbReference>
<sequence length="568" mass="64703">MDEIPCDVIVCKDLLNEFHQELQNSETSKIDQFLLLGVKIVEKNVLKIYILSFVDSSFDVNDNCPHNLTICGIAGKAEKIEDVEDHLNNDKINKNQILYFNIIDSQVQLWKLKKFDNGNGIEFEELKFQLKKKEELSQHLLYFRTCMKLELDRTMNNPDSIYFGSLLDKKIGINPLFFIEECKQYLSKLEEHKIIGELITKTLKTKELDLEVLNITVYQNLSAAPTEETDTSDSPIIYQENVPFDEELLCCQLDALCIVPKGATYAQAYHLIYNSIMKNVKIIQSFMISSPKDLPTVHHFLPDKLCHFVTIVCSHNQIDSYSNVRKKLHNAFYLPMDRPLFRITNAYEFDGKPVENDDGILTNVHEGLAPSGIKNGRISLVQGTYSFYHYGQGGFNDHQWGCAYRSLQTLYSWFKWQGWTSKPVPSIPNIQQILVDLGDKNKDFVGSNKWIGSMEVSFVLNAHLDVTCRIMSLRQGDTLNSVCLELAEHFDRHGTPVMIGGGVLAHTILGVDVNEDTGSVKFLVLDPHYTGADSIKSIHGKGVCWKDASFWKKDVFYNLCLPLNFSGI</sequence>
<proteinExistence type="inferred from homology"/>
<keyword evidence="5" id="KW-0788">Thiol protease</keyword>
<reference evidence="8 9" key="1">
    <citation type="submission" date="2019-08" db="EMBL/GenBank/DDBJ databases">
        <authorList>
            <person name="Alioto T."/>
            <person name="Alioto T."/>
            <person name="Gomez Garrido J."/>
        </authorList>
    </citation>
    <scope>NUCLEOTIDE SEQUENCE [LARGE SCALE GENOMIC DNA]</scope>
</reference>
<dbReference type="InterPro" id="IPR049387">
    <property type="entry name" value="UFSP2-like_2nd"/>
</dbReference>
<organism evidence="8 9">
    <name type="scientific">Cinara cedri</name>
    <dbReference type="NCBI Taxonomy" id="506608"/>
    <lineage>
        <taxon>Eukaryota</taxon>
        <taxon>Metazoa</taxon>
        <taxon>Ecdysozoa</taxon>
        <taxon>Arthropoda</taxon>
        <taxon>Hexapoda</taxon>
        <taxon>Insecta</taxon>
        <taxon>Pterygota</taxon>
        <taxon>Neoptera</taxon>
        <taxon>Paraneoptera</taxon>
        <taxon>Hemiptera</taxon>
        <taxon>Sternorrhyncha</taxon>
        <taxon>Aphidomorpha</taxon>
        <taxon>Aphidoidea</taxon>
        <taxon>Aphididae</taxon>
        <taxon>Lachninae</taxon>
        <taxon>Cinara</taxon>
    </lineage>
</organism>
<dbReference type="Pfam" id="PF07910">
    <property type="entry name" value="Peptidase_C78"/>
    <property type="match status" value="1"/>
</dbReference>
<evidence type="ECO:0000313" key="9">
    <source>
        <dbReference type="Proteomes" id="UP000325440"/>
    </source>
</evidence>
<keyword evidence="4" id="KW-0378">Hydrolase</keyword>
<feature type="domain" description="UFSP2 second" evidence="7">
    <location>
        <begin position="189"/>
        <end position="351"/>
    </location>
</feature>
<name>A0A5E4MFY7_9HEMI</name>
<evidence type="ECO:0000256" key="3">
    <source>
        <dbReference type="ARBA" id="ARBA00022786"/>
    </source>
</evidence>
<evidence type="ECO:0000259" key="7">
    <source>
        <dbReference type="Pfam" id="PF20908"/>
    </source>
</evidence>
<evidence type="ECO:0000256" key="2">
    <source>
        <dbReference type="ARBA" id="ARBA00022670"/>
    </source>
</evidence>
<keyword evidence="2" id="KW-0645">Protease</keyword>
<dbReference type="Pfam" id="PF20908">
    <property type="entry name" value="UfSP2_N"/>
    <property type="match status" value="1"/>
</dbReference>
<dbReference type="PANTHER" id="PTHR48153">
    <property type="entry name" value="UFM1-SPECIFIC PROTEASE 2"/>
    <property type="match status" value="1"/>
</dbReference>
<dbReference type="AlphaFoldDB" id="A0A5E4MFY7"/>
<keyword evidence="9" id="KW-1185">Reference proteome</keyword>
<evidence type="ECO:0000256" key="1">
    <source>
        <dbReference type="ARBA" id="ARBA00008552"/>
    </source>
</evidence>
<dbReference type="EMBL" id="CABPRJ010000483">
    <property type="protein sequence ID" value="VVC28731.1"/>
    <property type="molecule type" value="Genomic_DNA"/>
</dbReference>
<accession>A0A5E4MFY7</accession>
<evidence type="ECO:0000259" key="6">
    <source>
        <dbReference type="Pfam" id="PF07910"/>
    </source>
</evidence>
<protein>
    <submittedName>
        <fullName evidence="8">Peptidase C78, ubiquitin fold modifier-specific peptidase 1/ 2</fullName>
    </submittedName>
</protein>
<evidence type="ECO:0000256" key="5">
    <source>
        <dbReference type="ARBA" id="ARBA00022807"/>
    </source>
</evidence>
<keyword evidence="3" id="KW-0833">Ubl conjugation pathway</keyword>
<comment type="similarity">
    <text evidence="1">Belongs to the peptidase C78 family.</text>
</comment>